<dbReference type="EMBL" id="LJOD01000002">
    <property type="protein sequence ID" value="KPE52440.1"/>
    <property type="molecule type" value="Genomic_DNA"/>
</dbReference>
<dbReference type="Pfam" id="PF10077">
    <property type="entry name" value="DUF2314"/>
    <property type="match status" value="1"/>
</dbReference>
<sequence>MEENSFIFTDSSDPKMIEAYQKARQTFKYFWREQSWEYRRIIPGLNLSCVKAPFSEKNPETGETVVEHMWINDIDFDGDTVSGYLINNPNNLANIQAGDHFSIPLNEISDWLFAITPAEKKPKGLSKLFSSSSPLLPKTYGGFTIHKMRSDMSEAERKEHDDAWQLDFGDFNDIEVVHNEKEKPENLIEHPMSKNMKEKFMQFIQEYPDELTQMDDNGLNLLHRETIAGNLVSVQGALEAGADKNIKSKNGKTALDYARQLQWEHIIQVLED</sequence>
<dbReference type="InterPro" id="IPR036770">
    <property type="entry name" value="Ankyrin_rpt-contain_sf"/>
</dbReference>
<gene>
    <name evidence="2" type="ORF">AOB46_05070</name>
</gene>
<proteinExistence type="predicted"/>
<evidence type="ECO:0000313" key="3">
    <source>
        <dbReference type="Proteomes" id="UP000037953"/>
    </source>
</evidence>
<dbReference type="PATRIC" id="fig|253.9.peg.2315"/>
<dbReference type="OrthoDB" id="6571369at2"/>
<comment type="caution">
    <text evidence="2">The sequence shown here is derived from an EMBL/GenBank/DDBJ whole genome shotgun (WGS) entry which is preliminary data.</text>
</comment>
<dbReference type="SUPFAM" id="SSF48403">
    <property type="entry name" value="Ankyrin repeat"/>
    <property type="match status" value="1"/>
</dbReference>
<evidence type="ECO:0000313" key="2">
    <source>
        <dbReference type="EMBL" id="KPE52440.1"/>
    </source>
</evidence>
<evidence type="ECO:0000259" key="1">
    <source>
        <dbReference type="Pfam" id="PF10077"/>
    </source>
</evidence>
<reference evidence="2 3" key="1">
    <citation type="journal article" date="2015" name="Genom Data">
        <title>Draft genome sequence of a multidrug-resistant Chryseobacterium indologenes isolate from Malaysia.</title>
        <authorList>
            <person name="Yu C.Y."/>
            <person name="Ang G.Y."/>
            <person name="Cheng H.J."/>
            <person name="Cheong Y.M."/>
            <person name="Yin W.F."/>
            <person name="Chan K.G."/>
        </authorList>
    </citation>
    <scope>NUCLEOTIDE SEQUENCE [LARGE SCALE GENOMIC DNA]</scope>
    <source>
        <strain evidence="2 3">CI_885</strain>
    </source>
</reference>
<dbReference type="AlphaFoldDB" id="A0A0N0ZWX3"/>
<protein>
    <recommendedName>
        <fullName evidence="1">DUF2314 domain-containing protein</fullName>
    </recommendedName>
</protein>
<accession>A0A0N0ZWX3</accession>
<dbReference type="Gene3D" id="1.25.40.20">
    <property type="entry name" value="Ankyrin repeat-containing domain"/>
    <property type="match status" value="1"/>
</dbReference>
<feature type="domain" description="DUF2314" evidence="1">
    <location>
        <begin position="13"/>
        <end position="168"/>
    </location>
</feature>
<name>A0A0N0ZWX3_CHRID</name>
<dbReference type="InterPro" id="IPR018756">
    <property type="entry name" value="DUF2314"/>
</dbReference>
<reference evidence="3" key="2">
    <citation type="submission" date="2015-09" db="EMBL/GenBank/DDBJ databases">
        <title>Draft genome sequence of a multidrug-resistant Chryseobacterium indologenes isolate from Malaysia.</title>
        <authorList>
            <person name="Yu C.Y."/>
            <person name="Ang G.Y."/>
            <person name="Chan K.-G."/>
        </authorList>
    </citation>
    <scope>NUCLEOTIDE SEQUENCE [LARGE SCALE GENOMIC DNA]</scope>
    <source>
        <strain evidence="3">CI_885</strain>
    </source>
</reference>
<organism evidence="2 3">
    <name type="scientific">Chryseobacterium indologenes</name>
    <name type="common">Flavobacterium indologenes</name>
    <dbReference type="NCBI Taxonomy" id="253"/>
    <lineage>
        <taxon>Bacteria</taxon>
        <taxon>Pseudomonadati</taxon>
        <taxon>Bacteroidota</taxon>
        <taxon>Flavobacteriia</taxon>
        <taxon>Flavobacteriales</taxon>
        <taxon>Weeksellaceae</taxon>
        <taxon>Chryseobacterium group</taxon>
        <taxon>Chryseobacterium</taxon>
    </lineage>
</organism>
<dbReference type="Proteomes" id="UP000037953">
    <property type="component" value="Unassembled WGS sequence"/>
</dbReference>